<feature type="non-terminal residue" evidence="1">
    <location>
        <position position="1"/>
    </location>
</feature>
<dbReference type="EMBL" id="GEDG01035096">
    <property type="protein sequence ID" value="JAP09395.1"/>
    <property type="molecule type" value="Transcribed_RNA"/>
</dbReference>
<reference evidence="1" key="1">
    <citation type="submission" date="2015-12" db="EMBL/GenBank/DDBJ databases">
        <title>Gene expression during late stages of embryo sac development: a critical building block for successful pollen-pistil interactions.</title>
        <authorList>
            <person name="Liu Y."/>
            <person name="Joly V."/>
            <person name="Sabar M."/>
            <person name="Matton D.P."/>
        </authorList>
    </citation>
    <scope>NUCLEOTIDE SEQUENCE</scope>
</reference>
<dbReference type="AlphaFoldDB" id="A0A0V0GN77"/>
<accession>A0A0V0GN77</accession>
<protein>
    <submittedName>
        <fullName evidence="1">Putative ovule protein</fullName>
    </submittedName>
</protein>
<organism evidence="1">
    <name type="scientific">Solanum chacoense</name>
    <name type="common">Chaco potato</name>
    <dbReference type="NCBI Taxonomy" id="4108"/>
    <lineage>
        <taxon>Eukaryota</taxon>
        <taxon>Viridiplantae</taxon>
        <taxon>Streptophyta</taxon>
        <taxon>Embryophyta</taxon>
        <taxon>Tracheophyta</taxon>
        <taxon>Spermatophyta</taxon>
        <taxon>Magnoliopsida</taxon>
        <taxon>eudicotyledons</taxon>
        <taxon>Gunneridae</taxon>
        <taxon>Pentapetalae</taxon>
        <taxon>asterids</taxon>
        <taxon>lamiids</taxon>
        <taxon>Solanales</taxon>
        <taxon>Solanaceae</taxon>
        <taxon>Solanoideae</taxon>
        <taxon>Solaneae</taxon>
        <taxon>Solanum</taxon>
    </lineage>
</organism>
<name>A0A0V0GN77_SOLCH</name>
<sequence length="99" mass="11660">KTSYSPDACLKFRSCWGRELWGARVKENDWGYRESISIIQFDNRLECMSHNSLQLLLHVYHNSYRETDIHWQVSSQLASSSEENQLIGNRSCLFHKLPI</sequence>
<evidence type="ECO:0000313" key="1">
    <source>
        <dbReference type="EMBL" id="JAP09395.1"/>
    </source>
</evidence>
<proteinExistence type="predicted"/>